<proteinExistence type="predicted"/>
<dbReference type="Proteomes" id="UP000230069">
    <property type="component" value="Unassembled WGS sequence"/>
</dbReference>
<dbReference type="EMBL" id="KZ305049">
    <property type="protein sequence ID" value="PIA36765.1"/>
    <property type="molecule type" value="Genomic_DNA"/>
</dbReference>
<gene>
    <name evidence="1" type="ORF">AQUCO_03200025v1</name>
</gene>
<accession>A0A2G5CZS1</accession>
<dbReference type="AlphaFoldDB" id="A0A2G5CZS1"/>
<protein>
    <submittedName>
        <fullName evidence="1">Uncharacterized protein</fullName>
    </submittedName>
</protein>
<organism evidence="1 2">
    <name type="scientific">Aquilegia coerulea</name>
    <name type="common">Rocky mountain columbine</name>
    <dbReference type="NCBI Taxonomy" id="218851"/>
    <lineage>
        <taxon>Eukaryota</taxon>
        <taxon>Viridiplantae</taxon>
        <taxon>Streptophyta</taxon>
        <taxon>Embryophyta</taxon>
        <taxon>Tracheophyta</taxon>
        <taxon>Spermatophyta</taxon>
        <taxon>Magnoliopsida</taxon>
        <taxon>Ranunculales</taxon>
        <taxon>Ranunculaceae</taxon>
        <taxon>Thalictroideae</taxon>
        <taxon>Aquilegia</taxon>
    </lineage>
</organism>
<reference evidence="1 2" key="1">
    <citation type="submission" date="2017-09" db="EMBL/GenBank/DDBJ databases">
        <title>WGS assembly of Aquilegia coerulea Goldsmith.</title>
        <authorList>
            <person name="Hodges S."/>
            <person name="Kramer E."/>
            <person name="Nordborg M."/>
            <person name="Tomkins J."/>
            <person name="Borevitz J."/>
            <person name="Derieg N."/>
            <person name="Yan J."/>
            <person name="Mihaltcheva S."/>
            <person name="Hayes R.D."/>
            <person name="Rokhsar D."/>
        </authorList>
    </citation>
    <scope>NUCLEOTIDE SEQUENCE [LARGE SCALE GENOMIC DNA]</scope>
    <source>
        <strain evidence="2">cv. Goldsmith</strain>
    </source>
</reference>
<evidence type="ECO:0000313" key="1">
    <source>
        <dbReference type="EMBL" id="PIA36765.1"/>
    </source>
</evidence>
<keyword evidence="2" id="KW-1185">Reference proteome</keyword>
<evidence type="ECO:0000313" key="2">
    <source>
        <dbReference type="Proteomes" id="UP000230069"/>
    </source>
</evidence>
<name>A0A2G5CZS1_AQUCA</name>
<dbReference type="InParanoid" id="A0A2G5CZS1"/>
<sequence>MQENSVSDLYTVTTDGHQEAVKVRTTISNQGTREFENEIVKPAESYDRLLFWVFQAWKFGFQSSTILELRMSLYTVATDGHQEAVKVWTAIST</sequence>